<protein>
    <submittedName>
        <fullName evidence="1">Selenocysteine insertion sequence-binding protein 2-like</fullName>
    </submittedName>
</protein>
<dbReference type="EMBL" id="CM024795">
    <property type="protein sequence ID" value="KAG8001251.1"/>
    <property type="molecule type" value="Genomic_DNA"/>
</dbReference>
<feature type="non-terminal residue" evidence="1">
    <location>
        <position position="1"/>
    </location>
</feature>
<organism evidence="1 2">
    <name type="scientific">Nibea albiflora</name>
    <name type="common">Yellow drum</name>
    <name type="synonym">Corvina albiflora</name>
    <dbReference type="NCBI Taxonomy" id="240163"/>
    <lineage>
        <taxon>Eukaryota</taxon>
        <taxon>Metazoa</taxon>
        <taxon>Chordata</taxon>
        <taxon>Craniata</taxon>
        <taxon>Vertebrata</taxon>
        <taxon>Euteleostomi</taxon>
        <taxon>Actinopterygii</taxon>
        <taxon>Neopterygii</taxon>
        <taxon>Teleostei</taxon>
        <taxon>Neoteleostei</taxon>
        <taxon>Acanthomorphata</taxon>
        <taxon>Eupercaria</taxon>
        <taxon>Sciaenidae</taxon>
        <taxon>Nibea</taxon>
    </lineage>
</organism>
<proteinExistence type="predicted"/>
<gene>
    <name evidence="1" type="primary">SECISBP2L</name>
    <name evidence="1" type="ORF">GBF38_006832</name>
</gene>
<evidence type="ECO:0000313" key="2">
    <source>
        <dbReference type="Proteomes" id="UP000805704"/>
    </source>
</evidence>
<evidence type="ECO:0000313" key="1">
    <source>
        <dbReference type="EMBL" id="KAG8001251.1"/>
    </source>
</evidence>
<dbReference type="Proteomes" id="UP000805704">
    <property type="component" value="Chromosome 7"/>
</dbReference>
<reference evidence="1" key="1">
    <citation type="submission" date="2020-04" db="EMBL/GenBank/DDBJ databases">
        <title>A chromosome-scale assembly and high-density genetic map of the yellow drum (Nibea albiflora) genome.</title>
        <authorList>
            <person name="Xu D."/>
            <person name="Zhang W."/>
            <person name="Chen R."/>
            <person name="Tan P."/>
            <person name="Wang L."/>
            <person name="Song H."/>
            <person name="Tian L."/>
            <person name="Zhu Q."/>
            <person name="Wang B."/>
        </authorList>
    </citation>
    <scope>NUCLEOTIDE SEQUENCE</scope>
    <source>
        <strain evidence="1">ZJHYS-2018</strain>
    </source>
</reference>
<keyword evidence="2" id="KW-1185">Reference proteome</keyword>
<accession>A0ACB7EK68</accession>
<comment type="caution">
    <text evidence="1">The sequence shown here is derived from an EMBL/GenBank/DDBJ whole genome shotgun (WGS) entry which is preliminary data.</text>
</comment>
<name>A0ACB7EK68_NIBAL</name>
<sequence>QEYSEDSNSEPNVDLENQYYNSKALKEDDPKAALSSFQKVLELEGEKGEWGFKALKQMIKINFKLTNFPEMMNRYKQLLTYIRSAVTRNYSEKSINSILDYISTSKQMDLLQEFYETTLEALKDAKNDRLWFKTNTKLGKLYLEREEYGKLQKILRQLHQSCQTDDGEDDLKKGTQLLEIYALEIQMYTAQKNNKKLKALYEQSLHIKSAIPHPLIMGVIRECGGKMHLREGEFEKAHTDFFEAFKNYDESGSPRRTTCLKYLVLANMLMKSGINPFDSQEAKPYKNDPEILAMTNLVSAYQNNDITEFEKILKTNHSNIMDDPFIREHIEELLRNIRTQVLIKLIKPYTRIHIPFISKELNIDVCDVESLLVQCILDNTIHGRIDQVNQLLELDYQKRGGARYTALDKWTNQLNTLNQAITDSGSARSQSSQSYAARSLWRDSSELTQQQQQQPSGGRRRRRRRRLATVSGEVQLADVKLSAEVEPFIPQKKGLEGSLVSMSLSGEAGGGGGGGGGIGGGTGGVETTPIPSYLITCYPFVQENQPNRQHPMYNGGELRWQQPNPSPGGSYLAYPILSSPQPPVSNDYAYYQIMPAPCPPVMGFYQPFPGPYAGPVQAGVVNPVSADVSERPLPLGPAYGMASQRGRGMIRTNVLPKQQLGMCQPPRGRRPPTRSVAVQKEVCTFVPDGRTKTVMLVDAAQQTDFPGEVSGRSAAERASPLLWKNRTKRRRASHPGEIYNEQGASEADIDSDSGYCSPKHNHATGVTQRTAENTAAPTGVEAGVMTAGTWVNVASQATPKSWGDRNGQFHRADQRKNPEQRNFSQDFHGGYQGRVPPSQSEQRIQPAVVPGTELTPEPLYFEDEDEFPDLATGGVVQRNTKPESAPSQTHTQPKLPKNLLDNLPENSPINIVQTPIPITTSVPKRAKSQRKKALAAALATAQEYSEISMEQKKLKEAFTKAAGKKSKTSVELDLGDMLAALEKEQKAMKAKQLTNTKPLSFTVGTTTPFHGSGSTSVPSMLKGHQQPYSALHNSLDSTAPRIKRGKEREIPKVKRPTALKKIILKEREGKKGKSSVEQESSGQEEHGEECLHFTDDLPREPASQEDNGLSMPSDASLSPASQNSPYSITPVSQGSPASSGIGSPMASNAITKIHSRRFREYCNQVLSKEIDESVTLLLQELVRFQERVYQKDPTKAKSKRRLVMGLREVTKHMKLHKIKCVVISPNCEKIQAKGGLDEALYNVIAMASEQEIPFVFALGRKALGRCVNKLVPVSVVGIFNYSGAEGLFNRLVSLTEEARKAYKDMVSALEQEAEEAQKNEKKVPYQMGHYRNHSAASAVSFCSIFSEPISEVNEKEYDTNWRSMVETSDALEPVEAEPSRPPPSTANQRNGEALGTPSIAAPSTAAPQPKAAPLTQGTGERDEVRVDDRLELASQQSTETGSLDGSCLGPLNSSITSTTSTLVPGMLEEAEEEDEEEEDYTPEPISVEVPTLSSRIESWVSKTLENLQLGKSQESTEEEDEEEDEEEEREQSEDEEDLDSADITETVIEGNEQVEAKKVAG</sequence>